<protein>
    <submittedName>
        <fullName evidence="2">Uncharacterized protein</fullName>
    </submittedName>
</protein>
<dbReference type="EMBL" id="BAABDE010000006">
    <property type="protein sequence ID" value="GAA3778717.1"/>
    <property type="molecule type" value="Genomic_DNA"/>
</dbReference>
<organism evidence="2 3">
    <name type="scientific">Streptomyces coacervatus</name>
    <dbReference type="NCBI Taxonomy" id="647381"/>
    <lineage>
        <taxon>Bacteria</taxon>
        <taxon>Bacillati</taxon>
        <taxon>Actinomycetota</taxon>
        <taxon>Actinomycetes</taxon>
        <taxon>Kitasatosporales</taxon>
        <taxon>Streptomycetaceae</taxon>
        <taxon>Streptomyces</taxon>
    </lineage>
</organism>
<accession>A0ABP7H0R5</accession>
<keyword evidence="3" id="KW-1185">Reference proteome</keyword>
<evidence type="ECO:0000256" key="1">
    <source>
        <dbReference type="SAM" id="MobiDB-lite"/>
    </source>
</evidence>
<feature type="region of interest" description="Disordered" evidence="1">
    <location>
        <begin position="41"/>
        <end position="64"/>
    </location>
</feature>
<comment type="caution">
    <text evidence="2">The sequence shown here is derived from an EMBL/GenBank/DDBJ whole genome shotgun (WGS) entry which is preliminary data.</text>
</comment>
<gene>
    <name evidence="2" type="ORF">GCM10022403_011760</name>
</gene>
<proteinExistence type="predicted"/>
<feature type="region of interest" description="Disordered" evidence="1">
    <location>
        <begin position="1"/>
        <end position="21"/>
    </location>
</feature>
<feature type="compositionally biased region" description="Low complexity" evidence="1">
    <location>
        <begin position="1"/>
        <end position="11"/>
    </location>
</feature>
<name>A0ABP7H0R5_9ACTN</name>
<dbReference type="Proteomes" id="UP001501009">
    <property type="component" value="Unassembled WGS sequence"/>
</dbReference>
<sequence>MSTVKAAAPRRAPADGGIKVRMDVPPSQTIFIQIALSPDSLSHPPGVLREHHPTRRQMSLDRRN</sequence>
<evidence type="ECO:0000313" key="2">
    <source>
        <dbReference type="EMBL" id="GAA3778717.1"/>
    </source>
</evidence>
<reference evidence="3" key="1">
    <citation type="journal article" date="2019" name="Int. J. Syst. Evol. Microbiol.">
        <title>The Global Catalogue of Microorganisms (GCM) 10K type strain sequencing project: providing services to taxonomists for standard genome sequencing and annotation.</title>
        <authorList>
            <consortium name="The Broad Institute Genomics Platform"/>
            <consortium name="The Broad Institute Genome Sequencing Center for Infectious Disease"/>
            <person name="Wu L."/>
            <person name="Ma J."/>
        </authorList>
    </citation>
    <scope>NUCLEOTIDE SEQUENCE [LARGE SCALE GENOMIC DNA]</scope>
    <source>
        <strain evidence="3">JCM 17138</strain>
    </source>
</reference>
<evidence type="ECO:0000313" key="3">
    <source>
        <dbReference type="Proteomes" id="UP001501009"/>
    </source>
</evidence>